<dbReference type="EMBL" id="BMKS01000004">
    <property type="protein sequence ID" value="GGG29669.1"/>
    <property type="molecule type" value="Genomic_DNA"/>
</dbReference>
<protein>
    <submittedName>
        <fullName evidence="1">Uncharacterized protein</fullName>
    </submittedName>
</protein>
<proteinExistence type="predicted"/>
<evidence type="ECO:0000313" key="2">
    <source>
        <dbReference type="Proteomes" id="UP000597507"/>
    </source>
</evidence>
<keyword evidence="2" id="KW-1185">Reference proteome</keyword>
<comment type="caution">
    <text evidence="1">The sequence shown here is derived from an EMBL/GenBank/DDBJ whole genome shotgun (WGS) entry which is preliminary data.</text>
</comment>
<name>A0A8J3EBW6_9PROT</name>
<gene>
    <name evidence="1" type="ORF">GCM10010964_16970</name>
</gene>
<dbReference type="AlphaFoldDB" id="A0A8J3EBW6"/>
<accession>A0A8J3EBW6</accession>
<evidence type="ECO:0000313" key="1">
    <source>
        <dbReference type="EMBL" id="GGG29669.1"/>
    </source>
</evidence>
<dbReference type="Proteomes" id="UP000597507">
    <property type="component" value="Unassembled WGS sequence"/>
</dbReference>
<organism evidence="1 2">
    <name type="scientific">Caldovatus sediminis</name>
    <dbReference type="NCBI Taxonomy" id="2041189"/>
    <lineage>
        <taxon>Bacteria</taxon>
        <taxon>Pseudomonadati</taxon>
        <taxon>Pseudomonadota</taxon>
        <taxon>Alphaproteobacteria</taxon>
        <taxon>Acetobacterales</taxon>
        <taxon>Roseomonadaceae</taxon>
        <taxon>Caldovatus</taxon>
    </lineage>
</organism>
<sequence>MLGRGRSGGGDAIGGGGDMAKRAECRIEDMALPAVPVPFAGEGTRVSAADPSAALLPASARGVLALGASAA</sequence>
<reference evidence="1 2" key="1">
    <citation type="journal article" date="2014" name="Int. J. Syst. Evol. Microbiol.">
        <title>Complete genome sequence of Corynebacterium casei LMG S-19264T (=DSM 44701T), isolated from a smear-ripened cheese.</title>
        <authorList>
            <consortium name="US DOE Joint Genome Institute (JGI-PGF)"/>
            <person name="Walter F."/>
            <person name="Albersmeier A."/>
            <person name="Kalinowski J."/>
            <person name="Ruckert C."/>
        </authorList>
    </citation>
    <scope>NUCLEOTIDE SEQUENCE [LARGE SCALE GENOMIC DNA]</scope>
    <source>
        <strain evidence="1 2">CGMCC 1.16330</strain>
    </source>
</reference>